<reference evidence="3" key="2">
    <citation type="journal article" date="2017" name="Nat. Plants">
        <title>The Aegilops tauschii genome reveals multiple impacts of transposons.</title>
        <authorList>
            <person name="Zhao G."/>
            <person name="Zou C."/>
            <person name="Li K."/>
            <person name="Wang K."/>
            <person name="Li T."/>
            <person name="Gao L."/>
            <person name="Zhang X."/>
            <person name="Wang H."/>
            <person name="Yang Z."/>
            <person name="Liu X."/>
            <person name="Jiang W."/>
            <person name="Mao L."/>
            <person name="Kong X."/>
            <person name="Jiao Y."/>
            <person name="Jia J."/>
        </authorList>
    </citation>
    <scope>NUCLEOTIDE SEQUENCE [LARGE SCALE GENOMIC DNA]</scope>
    <source>
        <strain evidence="3">cv. AL8/78</strain>
    </source>
</reference>
<reference evidence="2" key="5">
    <citation type="journal article" date="2021" name="G3 (Bethesda)">
        <title>Aegilops tauschii genome assembly Aet v5.0 features greater sequence contiguity and improved annotation.</title>
        <authorList>
            <person name="Wang L."/>
            <person name="Zhu T."/>
            <person name="Rodriguez J.C."/>
            <person name="Deal K.R."/>
            <person name="Dubcovsky J."/>
            <person name="McGuire P.E."/>
            <person name="Lux T."/>
            <person name="Spannagl M."/>
            <person name="Mayer K.F.X."/>
            <person name="Baldrich P."/>
            <person name="Meyers B.C."/>
            <person name="Huo N."/>
            <person name="Gu Y.Q."/>
            <person name="Zhou H."/>
            <person name="Devos K.M."/>
            <person name="Bennetzen J.L."/>
            <person name="Unver T."/>
            <person name="Budak H."/>
            <person name="Gulick P.J."/>
            <person name="Galiba G."/>
            <person name="Kalapos B."/>
            <person name="Nelson D.R."/>
            <person name="Li P."/>
            <person name="You F.M."/>
            <person name="Luo M.C."/>
            <person name="Dvorak J."/>
        </authorList>
    </citation>
    <scope>NUCLEOTIDE SEQUENCE [LARGE SCALE GENOMIC DNA]</scope>
    <source>
        <strain evidence="2">cv. AL8/78</strain>
    </source>
</reference>
<feature type="domain" description="Endonuclease/exonuclease/phosphatase" evidence="1">
    <location>
        <begin position="2"/>
        <end position="78"/>
    </location>
</feature>
<dbReference type="Gramene" id="AET2Gv20508200.8">
    <property type="protein sequence ID" value="AET2Gv20508200.8"/>
    <property type="gene ID" value="AET2Gv20508200"/>
</dbReference>
<dbReference type="SUPFAM" id="SSF56219">
    <property type="entry name" value="DNase I-like"/>
    <property type="match status" value="1"/>
</dbReference>
<evidence type="ECO:0000313" key="2">
    <source>
        <dbReference type="EnsemblPlants" id="AET2Gv20508200.8"/>
    </source>
</evidence>
<dbReference type="Proteomes" id="UP000015105">
    <property type="component" value="Chromosome 2D"/>
</dbReference>
<sequence>MICGDFNLIYRDEDKNNGNLHRRMMGRFRRLISDLALKEVYLNGRRYTWSNEQSPTLVHLDRVLCTSDWEEAHAACSLRCLASVISVHSPLFLDYAPVRLHIDGSTSRTCGCAWTASTPRWTW</sequence>
<reference evidence="2" key="4">
    <citation type="submission" date="2019-03" db="UniProtKB">
        <authorList>
            <consortium name="EnsemblPlants"/>
        </authorList>
    </citation>
    <scope>IDENTIFICATION</scope>
</reference>
<dbReference type="GO" id="GO:0003824">
    <property type="term" value="F:catalytic activity"/>
    <property type="evidence" value="ECO:0007669"/>
    <property type="project" value="InterPro"/>
</dbReference>
<protein>
    <recommendedName>
        <fullName evidence="1">Endonuclease/exonuclease/phosphatase domain-containing protein</fullName>
    </recommendedName>
</protein>
<dbReference type="Pfam" id="PF03372">
    <property type="entry name" value="Exo_endo_phos"/>
    <property type="match status" value="1"/>
</dbReference>
<dbReference type="PANTHER" id="PTHR33710:SF48">
    <property type="entry name" value="OS02G0307075 PROTEIN"/>
    <property type="match status" value="1"/>
</dbReference>
<dbReference type="EnsemblPlants" id="AET2Gv20508200.8">
    <property type="protein sequence ID" value="AET2Gv20508200.8"/>
    <property type="gene ID" value="AET2Gv20508200"/>
</dbReference>
<keyword evidence="3" id="KW-1185">Reference proteome</keyword>
<evidence type="ECO:0000313" key="3">
    <source>
        <dbReference type="Proteomes" id="UP000015105"/>
    </source>
</evidence>
<proteinExistence type="predicted"/>
<dbReference type="InterPro" id="IPR036691">
    <property type="entry name" value="Endo/exonu/phosph_ase_sf"/>
</dbReference>
<organism evidence="2 3">
    <name type="scientific">Aegilops tauschii subsp. strangulata</name>
    <name type="common">Goatgrass</name>
    <dbReference type="NCBI Taxonomy" id="200361"/>
    <lineage>
        <taxon>Eukaryota</taxon>
        <taxon>Viridiplantae</taxon>
        <taxon>Streptophyta</taxon>
        <taxon>Embryophyta</taxon>
        <taxon>Tracheophyta</taxon>
        <taxon>Spermatophyta</taxon>
        <taxon>Magnoliopsida</taxon>
        <taxon>Liliopsida</taxon>
        <taxon>Poales</taxon>
        <taxon>Poaceae</taxon>
        <taxon>BOP clade</taxon>
        <taxon>Pooideae</taxon>
        <taxon>Triticodae</taxon>
        <taxon>Triticeae</taxon>
        <taxon>Triticinae</taxon>
        <taxon>Aegilops</taxon>
    </lineage>
</organism>
<accession>A0A453BHH0</accession>
<reference evidence="3" key="1">
    <citation type="journal article" date="2014" name="Science">
        <title>Ancient hybridizations among the ancestral genomes of bread wheat.</title>
        <authorList>
            <consortium name="International Wheat Genome Sequencing Consortium,"/>
            <person name="Marcussen T."/>
            <person name="Sandve S.R."/>
            <person name="Heier L."/>
            <person name="Spannagl M."/>
            <person name="Pfeifer M."/>
            <person name="Jakobsen K.S."/>
            <person name="Wulff B.B."/>
            <person name="Steuernagel B."/>
            <person name="Mayer K.F."/>
            <person name="Olsen O.A."/>
        </authorList>
    </citation>
    <scope>NUCLEOTIDE SEQUENCE [LARGE SCALE GENOMIC DNA]</scope>
    <source>
        <strain evidence="3">cv. AL8/78</strain>
    </source>
</reference>
<dbReference type="PANTHER" id="PTHR33710">
    <property type="entry name" value="BNAC02G09200D PROTEIN"/>
    <property type="match status" value="1"/>
</dbReference>
<reference evidence="2" key="3">
    <citation type="journal article" date="2017" name="Nature">
        <title>Genome sequence of the progenitor of the wheat D genome Aegilops tauschii.</title>
        <authorList>
            <person name="Luo M.C."/>
            <person name="Gu Y.Q."/>
            <person name="Puiu D."/>
            <person name="Wang H."/>
            <person name="Twardziok S.O."/>
            <person name="Deal K.R."/>
            <person name="Huo N."/>
            <person name="Zhu T."/>
            <person name="Wang L."/>
            <person name="Wang Y."/>
            <person name="McGuire P.E."/>
            <person name="Liu S."/>
            <person name="Long H."/>
            <person name="Ramasamy R.K."/>
            <person name="Rodriguez J.C."/>
            <person name="Van S.L."/>
            <person name="Yuan L."/>
            <person name="Wang Z."/>
            <person name="Xia Z."/>
            <person name="Xiao L."/>
            <person name="Anderson O.D."/>
            <person name="Ouyang S."/>
            <person name="Liang Y."/>
            <person name="Zimin A.V."/>
            <person name="Pertea G."/>
            <person name="Qi P."/>
            <person name="Bennetzen J.L."/>
            <person name="Dai X."/>
            <person name="Dawson M.W."/>
            <person name="Muller H.G."/>
            <person name="Kugler K."/>
            <person name="Rivarola-Duarte L."/>
            <person name="Spannagl M."/>
            <person name="Mayer K.F.X."/>
            <person name="Lu F.H."/>
            <person name="Bevan M.W."/>
            <person name="Leroy P."/>
            <person name="Li P."/>
            <person name="You F.M."/>
            <person name="Sun Q."/>
            <person name="Liu Z."/>
            <person name="Lyons E."/>
            <person name="Wicker T."/>
            <person name="Salzberg S.L."/>
            <person name="Devos K.M."/>
            <person name="Dvorak J."/>
        </authorList>
    </citation>
    <scope>NUCLEOTIDE SEQUENCE [LARGE SCALE GENOMIC DNA]</scope>
    <source>
        <strain evidence="2">cv. AL8/78</strain>
    </source>
</reference>
<dbReference type="AlphaFoldDB" id="A0A453BHH0"/>
<name>A0A453BHH0_AEGTS</name>
<dbReference type="InterPro" id="IPR005135">
    <property type="entry name" value="Endo/exonuclease/phosphatase"/>
</dbReference>
<dbReference type="Gene3D" id="3.60.10.10">
    <property type="entry name" value="Endonuclease/exonuclease/phosphatase"/>
    <property type="match status" value="1"/>
</dbReference>
<evidence type="ECO:0000259" key="1">
    <source>
        <dbReference type="Pfam" id="PF03372"/>
    </source>
</evidence>